<dbReference type="AlphaFoldDB" id="D5XA50"/>
<proteinExistence type="predicted"/>
<dbReference type="STRING" id="635013.TherJR_2343"/>
<dbReference type="GO" id="GO:0003677">
    <property type="term" value="F:DNA binding"/>
    <property type="evidence" value="ECO:0007669"/>
    <property type="project" value="UniProtKB-KW"/>
</dbReference>
<evidence type="ECO:0000313" key="6">
    <source>
        <dbReference type="EMBL" id="ADG83183.1"/>
    </source>
</evidence>
<feature type="domain" description="Cyclic nucleotide-binding" evidence="4">
    <location>
        <begin position="13"/>
        <end position="122"/>
    </location>
</feature>
<dbReference type="KEGG" id="tjr:TherJR_2343"/>
<dbReference type="PROSITE" id="PS00042">
    <property type="entry name" value="HTH_CRP_1"/>
    <property type="match status" value="1"/>
</dbReference>
<keyword evidence="7" id="KW-1185">Reference proteome</keyword>
<dbReference type="InterPro" id="IPR000595">
    <property type="entry name" value="cNMP-bd_dom"/>
</dbReference>
<dbReference type="InterPro" id="IPR036388">
    <property type="entry name" value="WH-like_DNA-bd_sf"/>
</dbReference>
<reference evidence="6 7" key="1">
    <citation type="submission" date="2010-05" db="EMBL/GenBank/DDBJ databases">
        <title>Complete sequence of Thermincola sp. JR.</title>
        <authorList>
            <consortium name="US DOE Joint Genome Institute"/>
            <person name="Lucas S."/>
            <person name="Copeland A."/>
            <person name="Lapidus A."/>
            <person name="Cheng J.-F."/>
            <person name="Bruce D."/>
            <person name="Goodwin L."/>
            <person name="Pitluck S."/>
            <person name="Chertkov O."/>
            <person name="Detter J.C."/>
            <person name="Han C."/>
            <person name="Tapia R."/>
            <person name="Land M."/>
            <person name="Hauser L."/>
            <person name="Kyrpides N."/>
            <person name="Mikhailova N."/>
            <person name="Hazen T.C."/>
            <person name="Woyke T."/>
        </authorList>
    </citation>
    <scope>NUCLEOTIDE SEQUENCE [LARGE SCALE GENOMIC DNA]</scope>
    <source>
        <strain evidence="6 7">JR</strain>
    </source>
</reference>
<dbReference type="PROSITE" id="PS51063">
    <property type="entry name" value="HTH_CRP_2"/>
    <property type="match status" value="1"/>
</dbReference>
<dbReference type="InterPro" id="IPR050397">
    <property type="entry name" value="Env_Response_Regulators"/>
</dbReference>
<dbReference type="SMART" id="SM00100">
    <property type="entry name" value="cNMP"/>
    <property type="match status" value="1"/>
</dbReference>
<dbReference type="GO" id="GO:0003700">
    <property type="term" value="F:DNA-binding transcription factor activity"/>
    <property type="evidence" value="ECO:0007669"/>
    <property type="project" value="InterPro"/>
</dbReference>
<dbReference type="InterPro" id="IPR018335">
    <property type="entry name" value="Tscrpt_reg_HTH_Crp-type_CS"/>
</dbReference>
<keyword evidence="3" id="KW-0804">Transcription</keyword>
<evidence type="ECO:0000259" key="4">
    <source>
        <dbReference type="PROSITE" id="PS50042"/>
    </source>
</evidence>
<evidence type="ECO:0000256" key="1">
    <source>
        <dbReference type="ARBA" id="ARBA00023015"/>
    </source>
</evidence>
<dbReference type="InterPro" id="IPR036390">
    <property type="entry name" value="WH_DNA-bd_sf"/>
</dbReference>
<sequence length="226" mass="25907">MLTVREIIGNTPIFAGLEENELQQIEDIVVIRNYKKNMIIFMEGEPGEALFFIISGKVKVYKLAEDGREQILHILKEGDVFAEVVFIDKGNYPATAQVLEDSQIGLIRNDDFERLVRENPDIALSLLRVMTYRLRQAQIQIRDIALRDTYGRVASMLLMLAKEHGLTCAEGIKIDLSLSRQELANLIGTTRETVTRILSDFNKSNIIRLDRQVITILDEKKLRSWM</sequence>
<dbReference type="EMBL" id="CP002028">
    <property type="protein sequence ID" value="ADG83183.1"/>
    <property type="molecule type" value="Genomic_DNA"/>
</dbReference>
<evidence type="ECO:0000256" key="3">
    <source>
        <dbReference type="ARBA" id="ARBA00023163"/>
    </source>
</evidence>
<dbReference type="SUPFAM" id="SSF51206">
    <property type="entry name" value="cAMP-binding domain-like"/>
    <property type="match status" value="1"/>
</dbReference>
<protein>
    <submittedName>
        <fullName evidence="6">Transcriptional regulator, Crp/Fnr family</fullName>
    </submittedName>
</protein>
<dbReference type="Pfam" id="PF13545">
    <property type="entry name" value="HTH_Crp_2"/>
    <property type="match status" value="1"/>
</dbReference>
<evidence type="ECO:0000313" key="7">
    <source>
        <dbReference type="Proteomes" id="UP000002377"/>
    </source>
</evidence>
<dbReference type="Pfam" id="PF00027">
    <property type="entry name" value="cNMP_binding"/>
    <property type="match status" value="1"/>
</dbReference>
<dbReference type="CDD" id="cd00038">
    <property type="entry name" value="CAP_ED"/>
    <property type="match status" value="1"/>
</dbReference>
<name>D5XA50_THEPJ</name>
<dbReference type="HOGENOM" id="CLU_075053_3_2_9"/>
<dbReference type="eggNOG" id="COG0664">
    <property type="taxonomic scope" value="Bacteria"/>
</dbReference>
<dbReference type="GO" id="GO:0005829">
    <property type="term" value="C:cytosol"/>
    <property type="evidence" value="ECO:0007669"/>
    <property type="project" value="TreeGrafter"/>
</dbReference>
<dbReference type="CDD" id="cd00092">
    <property type="entry name" value="HTH_CRP"/>
    <property type="match status" value="1"/>
</dbReference>
<gene>
    <name evidence="6" type="ordered locus">TherJR_2343</name>
</gene>
<dbReference type="InterPro" id="IPR018490">
    <property type="entry name" value="cNMP-bd_dom_sf"/>
</dbReference>
<dbReference type="PROSITE" id="PS50042">
    <property type="entry name" value="CNMP_BINDING_3"/>
    <property type="match status" value="1"/>
</dbReference>
<evidence type="ECO:0000259" key="5">
    <source>
        <dbReference type="PROSITE" id="PS51063"/>
    </source>
</evidence>
<keyword evidence="1" id="KW-0805">Transcription regulation</keyword>
<feature type="domain" description="HTH crp-type" evidence="5">
    <location>
        <begin position="147"/>
        <end position="220"/>
    </location>
</feature>
<dbReference type="SUPFAM" id="SSF46785">
    <property type="entry name" value="Winged helix' DNA-binding domain"/>
    <property type="match status" value="1"/>
</dbReference>
<dbReference type="Gene3D" id="1.10.10.10">
    <property type="entry name" value="Winged helix-like DNA-binding domain superfamily/Winged helix DNA-binding domain"/>
    <property type="match status" value="1"/>
</dbReference>
<keyword evidence="2" id="KW-0238">DNA-binding</keyword>
<dbReference type="PANTHER" id="PTHR24567:SF74">
    <property type="entry name" value="HTH-TYPE TRANSCRIPTIONAL REGULATOR ARCR"/>
    <property type="match status" value="1"/>
</dbReference>
<evidence type="ECO:0000256" key="2">
    <source>
        <dbReference type="ARBA" id="ARBA00023125"/>
    </source>
</evidence>
<dbReference type="RefSeq" id="WP_013121182.1">
    <property type="nucleotide sequence ID" value="NC_014152.1"/>
</dbReference>
<dbReference type="Proteomes" id="UP000002377">
    <property type="component" value="Chromosome"/>
</dbReference>
<organism evidence="6 7">
    <name type="scientific">Thermincola potens (strain JR)</name>
    <dbReference type="NCBI Taxonomy" id="635013"/>
    <lineage>
        <taxon>Bacteria</taxon>
        <taxon>Bacillati</taxon>
        <taxon>Bacillota</taxon>
        <taxon>Clostridia</taxon>
        <taxon>Eubacteriales</taxon>
        <taxon>Thermincolaceae</taxon>
        <taxon>Thermincola</taxon>
    </lineage>
</organism>
<dbReference type="FunFam" id="1.10.10.10:FF:000019">
    <property type="entry name" value="Crp/Fnr family transcriptional regulator"/>
    <property type="match status" value="1"/>
</dbReference>
<dbReference type="PANTHER" id="PTHR24567">
    <property type="entry name" value="CRP FAMILY TRANSCRIPTIONAL REGULATORY PROTEIN"/>
    <property type="match status" value="1"/>
</dbReference>
<dbReference type="SMART" id="SM00419">
    <property type="entry name" value="HTH_CRP"/>
    <property type="match status" value="1"/>
</dbReference>
<dbReference type="PRINTS" id="PR00034">
    <property type="entry name" value="HTHCRP"/>
</dbReference>
<dbReference type="Gene3D" id="2.60.120.10">
    <property type="entry name" value="Jelly Rolls"/>
    <property type="match status" value="1"/>
</dbReference>
<dbReference type="InterPro" id="IPR014710">
    <property type="entry name" value="RmlC-like_jellyroll"/>
</dbReference>
<dbReference type="InterPro" id="IPR012318">
    <property type="entry name" value="HTH_CRP"/>
</dbReference>
<accession>D5XA50</accession>
<dbReference type="OrthoDB" id="9798104at2"/>